<feature type="transmembrane region" description="Helical" evidence="6">
    <location>
        <begin position="89"/>
        <end position="111"/>
    </location>
</feature>
<evidence type="ECO:0000256" key="6">
    <source>
        <dbReference type="SAM" id="Phobius"/>
    </source>
</evidence>
<comment type="subcellular location">
    <subcellularLocation>
        <location evidence="1">Cell membrane</location>
        <topology evidence="1">Multi-pass membrane protein</topology>
    </subcellularLocation>
</comment>
<feature type="transmembrane region" description="Helical" evidence="6">
    <location>
        <begin position="300"/>
        <end position="318"/>
    </location>
</feature>
<evidence type="ECO:0000256" key="4">
    <source>
        <dbReference type="ARBA" id="ARBA00022989"/>
    </source>
</evidence>
<evidence type="ECO:0000256" key="1">
    <source>
        <dbReference type="ARBA" id="ARBA00004651"/>
    </source>
</evidence>
<dbReference type="OrthoDB" id="3688258at2"/>
<dbReference type="Proteomes" id="UP000321234">
    <property type="component" value="Unassembled WGS sequence"/>
</dbReference>
<evidence type="ECO:0000256" key="2">
    <source>
        <dbReference type="ARBA" id="ARBA00022475"/>
    </source>
</evidence>
<dbReference type="AlphaFoldDB" id="A0A5C8ZDT4"/>
<dbReference type="PANTHER" id="PTHR23513">
    <property type="entry name" value="INTEGRAL MEMBRANE EFFLUX PROTEIN-RELATED"/>
    <property type="match status" value="1"/>
</dbReference>
<evidence type="ECO:0000256" key="3">
    <source>
        <dbReference type="ARBA" id="ARBA00022692"/>
    </source>
</evidence>
<dbReference type="PANTHER" id="PTHR23513:SF17">
    <property type="entry name" value="MEMBRANE PROTEIN"/>
    <property type="match status" value="1"/>
</dbReference>
<dbReference type="EMBL" id="VKAC01000006">
    <property type="protein sequence ID" value="TXR56215.1"/>
    <property type="molecule type" value="Genomic_DNA"/>
</dbReference>
<dbReference type="InterPro" id="IPR036259">
    <property type="entry name" value="MFS_trans_sf"/>
</dbReference>
<dbReference type="SUPFAM" id="SSF103473">
    <property type="entry name" value="MFS general substrate transporter"/>
    <property type="match status" value="1"/>
</dbReference>
<organism evidence="7 8">
    <name type="scientific">Quadrisphaera setariae</name>
    <dbReference type="NCBI Taxonomy" id="2593304"/>
    <lineage>
        <taxon>Bacteria</taxon>
        <taxon>Bacillati</taxon>
        <taxon>Actinomycetota</taxon>
        <taxon>Actinomycetes</taxon>
        <taxon>Kineosporiales</taxon>
        <taxon>Kineosporiaceae</taxon>
        <taxon>Quadrisphaera</taxon>
    </lineage>
</organism>
<feature type="transmembrane region" description="Helical" evidence="6">
    <location>
        <begin position="386"/>
        <end position="406"/>
    </location>
</feature>
<dbReference type="InterPro" id="IPR011701">
    <property type="entry name" value="MFS"/>
</dbReference>
<keyword evidence="8" id="KW-1185">Reference proteome</keyword>
<reference evidence="7 8" key="1">
    <citation type="submission" date="2019-07" db="EMBL/GenBank/DDBJ databases">
        <title>Quadrisphaera sp. strain DD2A genome sequencing and assembly.</title>
        <authorList>
            <person name="Kim I."/>
        </authorList>
    </citation>
    <scope>NUCLEOTIDE SEQUENCE [LARGE SCALE GENOMIC DNA]</scope>
    <source>
        <strain evidence="7 8">DD2A</strain>
    </source>
</reference>
<gene>
    <name evidence="7" type="ORF">FMM08_10980</name>
</gene>
<evidence type="ECO:0000256" key="5">
    <source>
        <dbReference type="ARBA" id="ARBA00023136"/>
    </source>
</evidence>
<protein>
    <submittedName>
        <fullName evidence="7">MFS transporter</fullName>
    </submittedName>
</protein>
<dbReference type="GO" id="GO:0022857">
    <property type="term" value="F:transmembrane transporter activity"/>
    <property type="evidence" value="ECO:0007669"/>
    <property type="project" value="InterPro"/>
</dbReference>
<feature type="transmembrane region" description="Helical" evidence="6">
    <location>
        <begin position="263"/>
        <end position="288"/>
    </location>
</feature>
<evidence type="ECO:0000313" key="7">
    <source>
        <dbReference type="EMBL" id="TXR56215.1"/>
    </source>
</evidence>
<keyword evidence="3 6" id="KW-0812">Transmembrane</keyword>
<name>A0A5C8ZDT4_9ACTN</name>
<dbReference type="GO" id="GO:0005886">
    <property type="term" value="C:plasma membrane"/>
    <property type="evidence" value="ECO:0007669"/>
    <property type="project" value="UniProtKB-SubCell"/>
</dbReference>
<feature type="transmembrane region" description="Helical" evidence="6">
    <location>
        <begin position="38"/>
        <end position="56"/>
    </location>
</feature>
<comment type="caution">
    <text evidence="7">The sequence shown here is derived from an EMBL/GenBank/DDBJ whole genome shotgun (WGS) entry which is preliminary data.</text>
</comment>
<feature type="transmembrane region" description="Helical" evidence="6">
    <location>
        <begin position="358"/>
        <end position="380"/>
    </location>
</feature>
<keyword evidence="2" id="KW-1003">Cell membrane</keyword>
<feature type="transmembrane region" description="Helical" evidence="6">
    <location>
        <begin position="324"/>
        <end position="346"/>
    </location>
</feature>
<evidence type="ECO:0000313" key="8">
    <source>
        <dbReference type="Proteomes" id="UP000321234"/>
    </source>
</evidence>
<feature type="transmembrane region" description="Helical" evidence="6">
    <location>
        <begin position="159"/>
        <end position="177"/>
    </location>
</feature>
<feature type="transmembrane region" description="Helical" evidence="6">
    <location>
        <begin position="123"/>
        <end position="147"/>
    </location>
</feature>
<dbReference type="Gene3D" id="1.20.1250.20">
    <property type="entry name" value="MFS general substrate transporter like domains"/>
    <property type="match status" value="1"/>
</dbReference>
<dbReference type="Pfam" id="PF07690">
    <property type="entry name" value="MFS_1"/>
    <property type="match status" value="1"/>
</dbReference>
<accession>A0A5C8ZDT4</accession>
<keyword evidence="5 6" id="KW-0472">Membrane</keyword>
<sequence length="416" mass="40951">MVRLLGQAGDGVLQAALASFVLLSPERAASPAAIAGAMAVLLLPFTIVGPWAAAVLDRFRRRQVLVVASAARAALAAAAALAVVAGPPVAVLVVALAYLSVNRLLLAALSASLPRVLPARDLVAANAVVPTAGSATALAAGALALAVHPLVGLGDDGDARLLLATVLLCAAACGVALRIGRDELGPGAEDVAQHTRPERDLVGALRHLRERRTAGRALLLIGAHRLGYGVALVLSLLYARTAVSGGPSTSAAAAGSTGGTSGLLAATALVGAVTLSSGLGFALAAALTPVAAKRLGPQRWAVVAAAASAAAPLALVTAPGATALVVAAGVLGLTAQSVKISVDTLVQTGVDDGFRGRVFVLYDVLTNAATVAAAGLAALVLPVDGYSAPVLAALAVWWVAVAALSATSSRRATRAA</sequence>
<keyword evidence="4 6" id="KW-1133">Transmembrane helix</keyword>
<feature type="transmembrane region" description="Helical" evidence="6">
    <location>
        <begin position="217"/>
        <end position="239"/>
    </location>
</feature>
<feature type="transmembrane region" description="Helical" evidence="6">
    <location>
        <begin position="63"/>
        <end position="83"/>
    </location>
</feature>
<proteinExistence type="predicted"/>